<dbReference type="PROSITE" id="PS51257">
    <property type="entry name" value="PROKAR_LIPOPROTEIN"/>
    <property type="match status" value="1"/>
</dbReference>
<dbReference type="Gene3D" id="3.10.50.40">
    <property type="match status" value="1"/>
</dbReference>
<reference evidence="9" key="2">
    <citation type="journal article" date="2021" name="PeerJ">
        <title>Extensive microbial diversity within the chicken gut microbiome revealed by metagenomics and culture.</title>
        <authorList>
            <person name="Gilroy R."/>
            <person name="Ravi A."/>
            <person name="Getino M."/>
            <person name="Pursley I."/>
            <person name="Horton D.L."/>
            <person name="Alikhan N.F."/>
            <person name="Baker D."/>
            <person name="Gharbi K."/>
            <person name="Hall N."/>
            <person name="Watson M."/>
            <person name="Adriaenssens E.M."/>
            <person name="Foster-Nyarko E."/>
            <person name="Jarju S."/>
            <person name="Secka A."/>
            <person name="Antonio M."/>
            <person name="Oren A."/>
            <person name="Chaudhuri R.R."/>
            <person name="La Ragione R."/>
            <person name="Hildebrand F."/>
            <person name="Pallen M.J."/>
        </authorList>
    </citation>
    <scope>NUCLEOTIDE SEQUENCE</scope>
    <source>
        <strain evidence="9">CHK195-11698</strain>
    </source>
</reference>
<keyword evidence="3 7" id="KW-0732">Signal</keyword>
<comment type="caution">
    <text evidence="9">The sequence shown here is derived from an EMBL/GenBank/DDBJ whole genome shotgun (WGS) entry which is preliminary data.</text>
</comment>
<evidence type="ECO:0000256" key="1">
    <source>
        <dbReference type="ARBA" id="ARBA00000971"/>
    </source>
</evidence>
<dbReference type="EMBL" id="DVMJ01000043">
    <property type="protein sequence ID" value="HIU13416.1"/>
    <property type="molecule type" value="Genomic_DNA"/>
</dbReference>
<protein>
    <recommendedName>
        <fullName evidence="2">peptidylprolyl isomerase</fullName>
        <ecNumber evidence="2">5.2.1.8</ecNumber>
    </recommendedName>
</protein>
<dbReference type="InterPro" id="IPR023058">
    <property type="entry name" value="PPIase_PpiC_CS"/>
</dbReference>
<dbReference type="InterPro" id="IPR000297">
    <property type="entry name" value="PPIase_PpiC"/>
</dbReference>
<feature type="chain" id="PRO_5038974338" description="peptidylprolyl isomerase" evidence="7">
    <location>
        <begin position="23"/>
        <end position="316"/>
    </location>
</feature>
<dbReference type="AlphaFoldDB" id="A0A9D1HMZ9"/>
<sequence length="316" mass="35846">MKSKSKLALMLTCMLMLSACQSSDTQQDAAIATINGENISATQLYDELINSSTGRSAFFQEMIREVVTTNFPITDAMKTEADITIENLQDRYTSYYGSDGETYLTNALTQSGFEDLDDYRQTLLYSFQLQEFLNQYIQNHFDEVFQDYYDTQHPRYVSHILISMDDPDNPTEEEQAKLDEVQSRLDAGEDFATLAKEYSDDTTASVGGNLGICDSSTSFVTEFLDAAMALEEGQISGQVKTDYGVHFIKVDSTDAETMKTDYQVLEERLPSYDTYMIYLAMQDYNVTITDETLKQIYDDQLQSYLDQRAANRGEDA</sequence>
<proteinExistence type="predicted"/>
<evidence type="ECO:0000256" key="3">
    <source>
        <dbReference type="ARBA" id="ARBA00022729"/>
    </source>
</evidence>
<evidence type="ECO:0000313" key="10">
    <source>
        <dbReference type="Proteomes" id="UP000824175"/>
    </source>
</evidence>
<dbReference type="Pfam" id="PF00639">
    <property type="entry name" value="Rotamase"/>
    <property type="match status" value="1"/>
</dbReference>
<evidence type="ECO:0000256" key="5">
    <source>
        <dbReference type="ARBA" id="ARBA00023235"/>
    </source>
</evidence>
<dbReference type="PROSITE" id="PS01096">
    <property type="entry name" value="PPIC_PPIASE_1"/>
    <property type="match status" value="1"/>
</dbReference>
<dbReference type="InterPro" id="IPR046357">
    <property type="entry name" value="PPIase_dom_sf"/>
</dbReference>
<organism evidence="9 10">
    <name type="scientific">Candidatus Fimiplasma intestinipullorum</name>
    <dbReference type="NCBI Taxonomy" id="2840825"/>
    <lineage>
        <taxon>Bacteria</taxon>
        <taxon>Bacillati</taxon>
        <taxon>Bacillota</taxon>
        <taxon>Clostridia</taxon>
        <taxon>Eubacteriales</taxon>
        <taxon>Candidatus Fimiplasma</taxon>
    </lineage>
</organism>
<dbReference type="InterPro" id="IPR050245">
    <property type="entry name" value="PrsA_foldase"/>
</dbReference>
<dbReference type="PANTHER" id="PTHR47245:SF1">
    <property type="entry name" value="FOLDASE PROTEIN PRSA"/>
    <property type="match status" value="1"/>
</dbReference>
<dbReference type="PROSITE" id="PS50198">
    <property type="entry name" value="PPIC_PPIASE_2"/>
    <property type="match status" value="1"/>
</dbReference>
<accession>A0A9D1HMZ9</accession>
<name>A0A9D1HMZ9_9FIRM</name>
<gene>
    <name evidence="9" type="ORF">IAD15_05035</name>
</gene>
<feature type="domain" description="PpiC" evidence="8">
    <location>
        <begin position="152"/>
        <end position="252"/>
    </location>
</feature>
<evidence type="ECO:0000256" key="4">
    <source>
        <dbReference type="ARBA" id="ARBA00023110"/>
    </source>
</evidence>
<evidence type="ECO:0000259" key="8">
    <source>
        <dbReference type="PROSITE" id="PS50198"/>
    </source>
</evidence>
<dbReference type="SUPFAM" id="SSF54534">
    <property type="entry name" value="FKBP-like"/>
    <property type="match status" value="1"/>
</dbReference>
<evidence type="ECO:0000256" key="7">
    <source>
        <dbReference type="SAM" id="SignalP"/>
    </source>
</evidence>
<keyword evidence="5 6" id="KW-0413">Isomerase</keyword>
<feature type="signal peptide" evidence="7">
    <location>
        <begin position="1"/>
        <end position="22"/>
    </location>
</feature>
<dbReference type="GO" id="GO:0003755">
    <property type="term" value="F:peptidyl-prolyl cis-trans isomerase activity"/>
    <property type="evidence" value="ECO:0007669"/>
    <property type="project" value="UniProtKB-KW"/>
</dbReference>
<comment type="catalytic activity">
    <reaction evidence="1">
        <text>[protein]-peptidylproline (omega=180) = [protein]-peptidylproline (omega=0)</text>
        <dbReference type="Rhea" id="RHEA:16237"/>
        <dbReference type="Rhea" id="RHEA-COMP:10747"/>
        <dbReference type="Rhea" id="RHEA-COMP:10748"/>
        <dbReference type="ChEBI" id="CHEBI:83833"/>
        <dbReference type="ChEBI" id="CHEBI:83834"/>
        <dbReference type="EC" id="5.2.1.8"/>
    </reaction>
</comment>
<evidence type="ECO:0000313" key="9">
    <source>
        <dbReference type="EMBL" id="HIU13416.1"/>
    </source>
</evidence>
<dbReference type="PANTHER" id="PTHR47245">
    <property type="entry name" value="PEPTIDYLPROLYL ISOMERASE"/>
    <property type="match status" value="1"/>
</dbReference>
<dbReference type="Proteomes" id="UP000824175">
    <property type="component" value="Unassembled WGS sequence"/>
</dbReference>
<reference evidence="9" key="1">
    <citation type="submission" date="2020-10" db="EMBL/GenBank/DDBJ databases">
        <authorList>
            <person name="Gilroy R."/>
        </authorList>
    </citation>
    <scope>NUCLEOTIDE SEQUENCE</scope>
    <source>
        <strain evidence="9">CHK195-11698</strain>
    </source>
</reference>
<keyword evidence="4 6" id="KW-0697">Rotamase</keyword>
<dbReference type="EC" id="5.2.1.8" evidence="2"/>
<evidence type="ECO:0000256" key="6">
    <source>
        <dbReference type="PROSITE-ProRule" id="PRU00278"/>
    </source>
</evidence>
<evidence type="ECO:0000256" key="2">
    <source>
        <dbReference type="ARBA" id="ARBA00013194"/>
    </source>
</evidence>